<feature type="binding site" evidence="6">
    <location>
        <position position="16"/>
    </location>
    <ligand>
        <name>ATP</name>
        <dbReference type="ChEBI" id="CHEBI:30616"/>
    </ligand>
</feature>
<dbReference type="EC" id="2.7.2.1" evidence="6"/>
<evidence type="ECO:0000256" key="4">
    <source>
        <dbReference type="ARBA" id="ARBA00022777"/>
    </source>
</evidence>
<evidence type="ECO:0000256" key="1">
    <source>
        <dbReference type="ARBA" id="ARBA00008748"/>
    </source>
</evidence>
<dbReference type="GO" id="GO:0006085">
    <property type="term" value="P:acetyl-CoA biosynthetic process"/>
    <property type="evidence" value="ECO:0007669"/>
    <property type="project" value="UniProtKB-UniRule"/>
</dbReference>
<comment type="pathway">
    <text evidence="6">Metabolic intermediate biosynthesis; acetyl-CoA biosynthesis; acetyl-CoA from acetate: step 1/2.</text>
</comment>
<gene>
    <name evidence="9" type="primary">pduW</name>
    <name evidence="6" type="synonym">ackA</name>
    <name evidence="8" type="ORF">SBX37_20085</name>
    <name evidence="9" type="ORF">VIM7927_03956</name>
</gene>
<comment type="similarity">
    <text evidence="1 6 7">Belongs to the acetokinase family.</text>
</comment>
<protein>
    <recommendedName>
        <fullName evidence="6">Acetate kinase</fullName>
        <ecNumber evidence="6">2.7.2.1</ecNumber>
    </recommendedName>
    <alternativeName>
        <fullName evidence="6">Acetokinase</fullName>
    </alternativeName>
</protein>
<feature type="binding site" evidence="6">
    <location>
        <begin position="329"/>
        <end position="333"/>
    </location>
    <ligand>
        <name>ATP</name>
        <dbReference type="ChEBI" id="CHEBI:30616"/>
    </ligand>
</feature>
<dbReference type="GO" id="GO:0005524">
    <property type="term" value="F:ATP binding"/>
    <property type="evidence" value="ECO:0007669"/>
    <property type="project" value="UniProtKB-KW"/>
</dbReference>
<dbReference type="Proteomes" id="UP001283366">
    <property type="component" value="Unassembled WGS sequence"/>
</dbReference>
<dbReference type="PANTHER" id="PTHR21060">
    <property type="entry name" value="ACETATE KINASE"/>
    <property type="match status" value="1"/>
</dbReference>
<comment type="catalytic activity">
    <reaction evidence="6">
        <text>acetate + ATP = acetyl phosphate + ADP</text>
        <dbReference type="Rhea" id="RHEA:11352"/>
        <dbReference type="ChEBI" id="CHEBI:22191"/>
        <dbReference type="ChEBI" id="CHEBI:30089"/>
        <dbReference type="ChEBI" id="CHEBI:30616"/>
        <dbReference type="ChEBI" id="CHEBI:456216"/>
        <dbReference type="EC" id="2.7.2.1"/>
    </reaction>
</comment>
<dbReference type="AlphaFoldDB" id="A0A1Y6J1N9"/>
<dbReference type="Gene3D" id="3.30.420.40">
    <property type="match status" value="2"/>
</dbReference>
<dbReference type="PIRSF" id="PIRSF000722">
    <property type="entry name" value="Acetate_prop_kin"/>
    <property type="match status" value="1"/>
</dbReference>
<dbReference type="InterPro" id="IPR023865">
    <property type="entry name" value="Aliphatic_acid_kinase_CS"/>
</dbReference>
<comment type="cofactor">
    <cofactor evidence="6">
        <name>Mg(2+)</name>
        <dbReference type="ChEBI" id="CHEBI:18420"/>
    </cofactor>
    <cofactor evidence="6">
        <name>Mn(2+)</name>
        <dbReference type="ChEBI" id="CHEBI:29035"/>
    </cofactor>
    <text evidence="6">Mg(2+). Can also accept Mn(2+).</text>
</comment>
<name>A0A1Y6J1N9_9VIBR</name>
<dbReference type="InterPro" id="IPR000890">
    <property type="entry name" value="Aliphatic_acid_kin_short-chain"/>
</dbReference>
<dbReference type="GO" id="GO:0005737">
    <property type="term" value="C:cytoplasm"/>
    <property type="evidence" value="ECO:0007669"/>
    <property type="project" value="UniProtKB-SubCell"/>
</dbReference>
<keyword evidence="6" id="KW-0479">Metal-binding</keyword>
<evidence type="ECO:0000256" key="7">
    <source>
        <dbReference type="RuleBase" id="RU003835"/>
    </source>
</evidence>
<dbReference type="EMBL" id="FXXI01000011">
    <property type="protein sequence ID" value="SMS02622.1"/>
    <property type="molecule type" value="Genomic_DNA"/>
</dbReference>
<keyword evidence="6" id="KW-0460">Magnesium</keyword>
<keyword evidence="6" id="KW-0963">Cytoplasm</keyword>
<comment type="function">
    <text evidence="6">Catalyzes the formation of acetyl phosphate from acetate and ATP. Can also catalyze the reverse reaction.</text>
</comment>
<dbReference type="PROSITE" id="PS01075">
    <property type="entry name" value="ACETATE_KINASE_1"/>
    <property type="match status" value="1"/>
</dbReference>
<accession>A0A1Y6J1N9</accession>
<dbReference type="PANTHER" id="PTHR21060:SF15">
    <property type="entry name" value="ACETATE KINASE-RELATED"/>
    <property type="match status" value="1"/>
</dbReference>
<keyword evidence="3 6" id="KW-0547">Nucleotide-binding</keyword>
<dbReference type="SUPFAM" id="SSF53067">
    <property type="entry name" value="Actin-like ATPase domain"/>
    <property type="match status" value="2"/>
</dbReference>
<evidence type="ECO:0000256" key="2">
    <source>
        <dbReference type="ARBA" id="ARBA00022679"/>
    </source>
</evidence>
<evidence type="ECO:0000313" key="9">
    <source>
        <dbReference type="EMBL" id="SMS02622.1"/>
    </source>
</evidence>
<feature type="site" description="Transition state stabilizer" evidence="6">
    <location>
        <position position="179"/>
    </location>
</feature>
<keyword evidence="11" id="KW-1185">Reference proteome</keyword>
<sequence length="394" mass="43237">MEHKIIAINAGSSSLKFQLFSMPAEVSVCQGLIERIGLDDAVFTLKFREQKISQTLPVTNHQQAVDLLLSSLVQHGVVTSLQEIEGVGHRVAHGGEFFPDSAIIDENTITRIAQLNDLAPLHNPVNLTGIKAFRTALPDAKAVAVFDTSFHQTMAKMDYIYPIPYSYYEKYGIRRYGFHGTSHKYVAHRYAELVDTPIEQLNLITCHLGNGSSICAIEGGKSIHTSMGFTPLAGVMMGTRCGDIDPSILPFLADKEHQTVEALNQMMNSQSGLLGVSGLSHDFRDILAAAPQNERAQLALDMFVERIRAYVGQYLVKLGKVDAIIFTGGIGENSADVREKVCRNLEMLGISICDEENHSGSTIFSASRSSIALAVIPTNEELMIAQDVMRVEKR</sequence>
<reference evidence="9 10" key="1">
    <citation type="submission" date="2017-05" db="EMBL/GenBank/DDBJ databases">
        <authorList>
            <person name="Song R."/>
            <person name="Chenine A.L."/>
            <person name="Ruprecht R.M."/>
        </authorList>
    </citation>
    <scope>NUCLEOTIDE SEQUENCE [LARGE SCALE GENOMIC DNA]</scope>
    <source>
        <strain evidence="9 10">CECT 7927</strain>
    </source>
</reference>
<comment type="subcellular location">
    <subcellularLocation>
        <location evidence="6">Cytoplasm</location>
    </subcellularLocation>
</comment>
<dbReference type="RefSeq" id="WP_087482627.1">
    <property type="nucleotide sequence ID" value="NZ_AP024884.1"/>
</dbReference>
<dbReference type="GO" id="GO:0008776">
    <property type="term" value="F:acetate kinase activity"/>
    <property type="evidence" value="ECO:0007669"/>
    <property type="project" value="UniProtKB-UniRule"/>
</dbReference>
<evidence type="ECO:0000313" key="11">
    <source>
        <dbReference type="Proteomes" id="UP001283366"/>
    </source>
</evidence>
<feature type="site" description="Transition state stabilizer" evidence="6">
    <location>
        <position position="240"/>
    </location>
</feature>
<dbReference type="UniPathway" id="UPA00340">
    <property type="reaction ID" value="UER00458"/>
</dbReference>
<dbReference type="InterPro" id="IPR004372">
    <property type="entry name" value="Ac/propionate_kinase"/>
</dbReference>
<reference evidence="8 11" key="2">
    <citation type="submission" date="2023-11" db="EMBL/GenBank/DDBJ databases">
        <title>Plant-associative lifestyle of Vibrio porteresiae and its evolutionary dynamics.</title>
        <authorList>
            <person name="Rameshkumar N."/>
            <person name="Kirti K."/>
        </authorList>
    </citation>
    <scope>NUCLEOTIDE SEQUENCE [LARGE SCALE GENOMIC DNA]</scope>
    <source>
        <strain evidence="8 11">MSSRF38</strain>
    </source>
</reference>
<dbReference type="GO" id="GO:0006083">
    <property type="term" value="P:acetate metabolic process"/>
    <property type="evidence" value="ECO:0007669"/>
    <property type="project" value="TreeGrafter"/>
</dbReference>
<feature type="binding site" evidence="6">
    <location>
        <begin position="207"/>
        <end position="211"/>
    </location>
    <ligand>
        <name>ATP</name>
        <dbReference type="ChEBI" id="CHEBI:30616"/>
    </ligand>
</feature>
<dbReference type="HAMAP" id="MF_00020">
    <property type="entry name" value="Acetate_kinase"/>
    <property type="match status" value="1"/>
</dbReference>
<dbReference type="PRINTS" id="PR00471">
    <property type="entry name" value="ACETATEKNASE"/>
</dbReference>
<evidence type="ECO:0000313" key="8">
    <source>
        <dbReference type="EMBL" id="MDW6005168.1"/>
    </source>
</evidence>
<feature type="active site" description="Proton donor/acceptor" evidence="6">
    <location>
        <position position="147"/>
    </location>
</feature>
<dbReference type="InterPro" id="IPR043129">
    <property type="entry name" value="ATPase_NBD"/>
</dbReference>
<evidence type="ECO:0000256" key="5">
    <source>
        <dbReference type="ARBA" id="ARBA00022840"/>
    </source>
</evidence>
<keyword evidence="4 6" id="KW-0418">Kinase</keyword>
<dbReference type="PROSITE" id="PS01076">
    <property type="entry name" value="ACETATE_KINASE_2"/>
    <property type="match status" value="1"/>
</dbReference>
<keyword evidence="5 6" id="KW-0067">ATP-binding</keyword>
<dbReference type="GO" id="GO:0000287">
    <property type="term" value="F:magnesium ion binding"/>
    <property type="evidence" value="ECO:0007669"/>
    <property type="project" value="UniProtKB-UniRule"/>
</dbReference>
<feature type="binding site" evidence="6">
    <location>
        <begin position="282"/>
        <end position="284"/>
    </location>
    <ligand>
        <name>ATP</name>
        <dbReference type="ChEBI" id="CHEBI:30616"/>
    </ligand>
</feature>
<dbReference type="OrthoDB" id="9802453at2"/>
<evidence type="ECO:0000256" key="3">
    <source>
        <dbReference type="ARBA" id="ARBA00022741"/>
    </source>
</evidence>
<feature type="binding site" evidence="6">
    <location>
        <position position="380"/>
    </location>
    <ligand>
        <name>Mg(2+)</name>
        <dbReference type="ChEBI" id="CHEBI:18420"/>
    </ligand>
</feature>
<organism evidence="9 10">
    <name type="scientific">Vibrio mangrovi</name>
    <dbReference type="NCBI Taxonomy" id="474394"/>
    <lineage>
        <taxon>Bacteria</taxon>
        <taxon>Pseudomonadati</taxon>
        <taxon>Pseudomonadota</taxon>
        <taxon>Gammaproteobacteria</taxon>
        <taxon>Vibrionales</taxon>
        <taxon>Vibrionaceae</taxon>
        <taxon>Vibrio</taxon>
    </lineage>
</organism>
<comment type="subunit">
    <text evidence="6">Homodimer.</text>
</comment>
<proteinExistence type="inferred from homology"/>
<dbReference type="Proteomes" id="UP000196125">
    <property type="component" value="Unassembled WGS sequence"/>
</dbReference>
<feature type="binding site" evidence="6">
    <location>
        <position position="90"/>
    </location>
    <ligand>
        <name>substrate</name>
    </ligand>
</feature>
<dbReference type="NCBIfam" id="TIGR00016">
    <property type="entry name" value="ackA"/>
    <property type="match status" value="1"/>
</dbReference>
<dbReference type="EMBL" id="JAWRCO010000002">
    <property type="protein sequence ID" value="MDW6005168.1"/>
    <property type="molecule type" value="Genomic_DNA"/>
</dbReference>
<keyword evidence="2 6" id="KW-0808">Transferase</keyword>
<evidence type="ECO:0000256" key="6">
    <source>
        <dbReference type="HAMAP-Rule" id="MF_00020"/>
    </source>
</evidence>
<feature type="binding site" evidence="6">
    <location>
        <position position="9"/>
    </location>
    <ligand>
        <name>Mg(2+)</name>
        <dbReference type="ChEBI" id="CHEBI:18420"/>
    </ligand>
</feature>
<dbReference type="CDD" id="cd24010">
    <property type="entry name" value="ASKHA_NBD_AcK_PK"/>
    <property type="match status" value="1"/>
</dbReference>
<evidence type="ECO:0000313" key="10">
    <source>
        <dbReference type="Proteomes" id="UP000196125"/>
    </source>
</evidence>
<dbReference type="Pfam" id="PF00871">
    <property type="entry name" value="Acetate_kinase"/>
    <property type="match status" value="1"/>
</dbReference>